<feature type="region of interest" description="Disordered" evidence="1">
    <location>
        <begin position="250"/>
        <end position="297"/>
    </location>
</feature>
<dbReference type="Gene3D" id="3.10.450.50">
    <property type="match status" value="1"/>
</dbReference>
<sequence length="469" mass="51267">MSEEGSSPEGIPRNITQLAERKIRLAKAQAEVDRILNCPIDPPFDTETELEKVISISPPLVSENSIEYANEEQISEMEAELYQAVKKQEFAKASEIGEAISQKHVDDCGLVLQANSRFYDAFSKKDPAAMESIWLQDRSCICIHPSHKPLVGAKNIMSSWRDMFESSNGSFQRSWMEPQEVRITVQATTAIITCEEHVFTRRFVRGKTRETELVNKLQATNVFRKIGGKWYLSYHHSSWHAGSEAAKVALKHSKGEDTSKDGEDDKPTPAISSILRPENVGPILGDPKSGSLSKSGPKKVIMGSLSDLLSGQLGDIMGGGSNDADEGIEELLGGGIEGMGPMGPGKAIIRVHNIGGSSNVGNGSNDVSGPTYEWASDDDDDIDSSLEGGNKKKSQQKCIELLRKLAIDGRVSQKQKRILLTDIISCSSKGENSMVEVAFELLCGESGNDEDAEEDFADQCRILADQKFE</sequence>
<dbReference type="InterPro" id="IPR037401">
    <property type="entry name" value="SnoaL-like"/>
</dbReference>
<dbReference type="InterPro" id="IPR032710">
    <property type="entry name" value="NTF2-like_dom_sf"/>
</dbReference>
<accession>A0AAD2FKY6</accession>
<evidence type="ECO:0000256" key="1">
    <source>
        <dbReference type="SAM" id="MobiDB-lite"/>
    </source>
</evidence>
<dbReference type="PANTHER" id="PTHR34957">
    <property type="entry name" value="NUCLEAR TRANSPORT FACTOR 2 (NTF2) FAMILY PROTEIN"/>
    <property type="match status" value="1"/>
</dbReference>
<reference evidence="3" key="1">
    <citation type="submission" date="2023-08" db="EMBL/GenBank/DDBJ databases">
        <authorList>
            <person name="Audoor S."/>
            <person name="Bilcke G."/>
        </authorList>
    </citation>
    <scope>NUCLEOTIDE SEQUENCE</scope>
</reference>
<organism evidence="3 4">
    <name type="scientific">Cylindrotheca closterium</name>
    <dbReference type="NCBI Taxonomy" id="2856"/>
    <lineage>
        <taxon>Eukaryota</taxon>
        <taxon>Sar</taxon>
        <taxon>Stramenopiles</taxon>
        <taxon>Ochrophyta</taxon>
        <taxon>Bacillariophyta</taxon>
        <taxon>Bacillariophyceae</taxon>
        <taxon>Bacillariophycidae</taxon>
        <taxon>Bacillariales</taxon>
        <taxon>Bacillariaceae</taxon>
        <taxon>Cylindrotheca</taxon>
    </lineage>
</organism>
<name>A0AAD2FKY6_9STRA</name>
<dbReference type="Proteomes" id="UP001295423">
    <property type="component" value="Unassembled WGS sequence"/>
</dbReference>
<dbReference type="Pfam" id="PF13474">
    <property type="entry name" value="SnoaL_3"/>
    <property type="match status" value="1"/>
</dbReference>
<feature type="compositionally biased region" description="Low complexity" evidence="1">
    <location>
        <begin position="359"/>
        <end position="369"/>
    </location>
</feature>
<feature type="region of interest" description="Disordered" evidence="1">
    <location>
        <begin position="359"/>
        <end position="390"/>
    </location>
</feature>
<dbReference type="AlphaFoldDB" id="A0AAD2FKY6"/>
<dbReference type="SUPFAM" id="SSF54427">
    <property type="entry name" value="NTF2-like"/>
    <property type="match status" value="1"/>
</dbReference>
<keyword evidence="4" id="KW-1185">Reference proteome</keyword>
<evidence type="ECO:0000259" key="2">
    <source>
        <dbReference type="Pfam" id="PF13474"/>
    </source>
</evidence>
<feature type="compositionally biased region" description="Low complexity" evidence="1">
    <location>
        <begin position="287"/>
        <end position="297"/>
    </location>
</feature>
<protein>
    <recommendedName>
        <fullName evidence="2">SnoaL-like domain-containing protein</fullName>
    </recommendedName>
</protein>
<gene>
    <name evidence="3" type="ORF">CYCCA115_LOCUS10411</name>
</gene>
<evidence type="ECO:0000313" key="4">
    <source>
        <dbReference type="Proteomes" id="UP001295423"/>
    </source>
</evidence>
<comment type="caution">
    <text evidence="3">The sequence shown here is derived from an EMBL/GenBank/DDBJ whole genome shotgun (WGS) entry which is preliminary data.</text>
</comment>
<feature type="compositionally biased region" description="Basic and acidic residues" evidence="1">
    <location>
        <begin position="253"/>
        <end position="267"/>
    </location>
</feature>
<feature type="domain" description="SnoaL-like" evidence="2">
    <location>
        <begin position="111"/>
        <end position="239"/>
    </location>
</feature>
<feature type="compositionally biased region" description="Acidic residues" evidence="1">
    <location>
        <begin position="375"/>
        <end position="384"/>
    </location>
</feature>
<proteinExistence type="predicted"/>
<dbReference type="EMBL" id="CAKOGP040001668">
    <property type="protein sequence ID" value="CAJ1946270.1"/>
    <property type="molecule type" value="Genomic_DNA"/>
</dbReference>
<evidence type="ECO:0000313" key="3">
    <source>
        <dbReference type="EMBL" id="CAJ1946270.1"/>
    </source>
</evidence>
<dbReference type="PANTHER" id="PTHR34957:SF1">
    <property type="entry name" value="NUCLEAR TRANSPORT FACTOR 2 (NTF2) FAMILY PROTEIN"/>
    <property type="match status" value="1"/>
</dbReference>